<comment type="caution">
    <text evidence="2">The sequence shown here is derived from an EMBL/GenBank/DDBJ whole genome shotgun (WGS) entry which is preliminary data.</text>
</comment>
<proteinExistence type="predicted"/>
<protein>
    <recommendedName>
        <fullName evidence="1">HNH nuclease domain-containing protein</fullName>
    </recommendedName>
</protein>
<reference evidence="2" key="1">
    <citation type="submission" date="2016-01" db="EMBL/GenBank/DDBJ databases">
        <authorList>
            <person name="Peeters C."/>
        </authorList>
    </citation>
    <scope>NUCLEOTIDE SEQUENCE</scope>
    <source>
        <strain evidence="2">LMG 29321</strain>
    </source>
</reference>
<dbReference type="Proteomes" id="UP000071859">
    <property type="component" value="Unassembled WGS sequence"/>
</dbReference>
<accession>A0A158BUY2</accession>
<evidence type="ECO:0000313" key="2">
    <source>
        <dbReference type="EMBL" id="SAK73893.1"/>
    </source>
</evidence>
<feature type="domain" description="HNH nuclease" evidence="1">
    <location>
        <begin position="212"/>
        <end position="261"/>
    </location>
</feature>
<dbReference type="RefSeq" id="WP_062605614.1">
    <property type="nucleotide sequence ID" value="NZ_FCOX02000014.1"/>
</dbReference>
<dbReference type="Pfam" id="PF13391">
    <property type="entry name" value="HNH_2"/>
    <property type="match status" value="1"/>
</dbReference>
<dbReference type="EMBL" id="FCOX02000014">
    <property type="protein sequence ID" value="SAK73893.1"/>
    <property type="molecule type" value="Genomic_DNA"/>
</dbReference>
<evidence type="ECO:0000259" key="1">
    <source>
        <dbReference type="Pfam" id="PF13391"/>
    </source>
</evidence>
<keyword evidence="3" id="KW-1185">Reference proteome</keyword>
<name>A0A158BUY2_9BURK</name>
<dbReference type="AlphaFoldDB" id="A0A158BUY2"/>
<sequence length="318" mass="35957">MTSLQEIYERLAPAHRAALQWFHENKDREVSWPKPLDDGTFIVNKAKGIHKPAGIAYAVSVRQSLNGTYADHEPEVNADGAWVYRYFQEQLDPSKRDSQFTNRALVACMEDGVPVGVLRQTKGKPNPRYKVLGLAFVTEWREGYFVLNEVRDDLAATAVSPLEQLETAVESAAQFTRATFEDERRWIEASIVLREGQGAFRDSILAAYDHRCAISDCNVVPVLEAAHIHRYFGVKTNLVSNGLLLRADLHTLYDRALIAIEPSNFELLVSPKLYGTAYGDLKGQKIRLPSKINERPGHDVLLEHKRWVLSRWDAESGQ</sequence>
<gene>
    <name evidence="2" type="ORF">AWB78_03136</name>
</gene>
<organism evidence="2 3">
    <name type="scientific">Caballeronia calidae</name>
    <dbReference type="NCBI Taxonomy" id="1777139"/>
    <lineage>
        <taxon>Bacteria</taxon>
        <taxon>Pseudomonadati</taxon>
        <taxon>Pseudomonadota</taxon>
        <taxon>Betaproteobacteria</taxon>
        <taxon>Burkholderiales</taxon>
        <taxon>Burkholderiaceae</taxon>
        <taxon>Caballeronia</taxon>
    </lineage>
</organism>
<evidence type="ECO:0000313" key="3">
    <source>
        <dbReference type="Proteomes" id="UP000071859"/>
    </source>
</evidence>
<dbReference type="OrthoDB" id="9811869at2"/>
<dbReference type="InterPro" id="IPR003615">
    <property type="entry name" value="HNH_nuc"/>
</dbReference>